<reference evidence="1" key="1">
    <citation type="journal article" date="2013" name="J. Plant Res.">
        <title>Effect of fungi and light on seed germination of three Opuntia species from semiarid lands of central Mexico.</title>
        <authorList>
            <person name="Delgado-Sanchez P."/>
            <person name="Jimenez-Bremont J.F."/>
            <person name="Guerrero-Gonzalez Mde L."/>
            <person name="Flores J."/>
        </authorList>
    </citation>
    <scope>NUCLEOTIDE SEQUENCE</scope>
    <source>
        <tissue evidence="1">Cladode</tissue>
    </source>
</reference>
<protein>
    <submittedName>
        <fullName evidence="1">Uncharacterized protein</fullName>
    </submittedName>
</protein>
<dbReference type="EMBL" id="GISG01032271">
    <property type="protein sequence ID" value="MBA4620909.1"/>
    <property type="molecule type" value="Transcribed_RNA"/>
</dbReference>
<sequence length="116" mass="13073">MSLNDEHNSKVMELLRVKSLHQFRGPKFNRKTEMNGLTSIGISEYVTKFRIEVSNTRLLCKINGNNQDGNIVSIVTRIAHSPTVPCFGSSDLDRGSFPYWNEGGCVPDLRIARSLF</sequence>
<proteinExistence type="predicted"/>
<organism evidence="1">
    <name type="scientific">Opuntia streptacantha</name>
    <name type="common">Prickly pear cactus</name>
    <name type="synonym">Opuntia cardona</name>
    <dbReference type="NCBI Taxonomy" id="393608"/>
    <lineage>
        <taxon>Eukaryota</taxon>
        <taxon>Viridiplantae</taxon>
        <taxon>Streptophyta</taxon>
        <taxon>Embryophyta</taxon>
        <taxon>Tracheophyta</taxon>
        <taxon>Spermatophyta</taxon>
        <taxon>Magnoliopsida</taxon>
        <taxon>eudicotyledons</taxon>
        <taxon>Gunneridae</taxon>
        <taxon>Pentapetalae</taxon>
        <taxon>Caryophyllales</taxon>
        <taxon>Cactineae</taxon>
        <taxon>Cactaceae</taxon>
        <taxon>Opuntioideae</taxon>
        <taxon>Opuntia</taxon>
    </lineage>
</organism>
<evidence type="ECO:0000313" key="1">
    <source>
        <dbReference type="EMBL" id="MBA4620909.1"/>
    </source>
</evidence>
<accession>A0A7C9CTX9</accession>
<reference evidence="1" key="2">
    <citation type="submission" date="2020-07" db="EMBL/GenBank/DDBJ databases">
        <authorList>
            <person name="Vera ALvarez R."/>
            <person name="Arias-Moreno D.M."/>
            <person name="Jimenez-Jacinto V."/>
            <person name="Jimenez-Bremont J.F."/>
            <person name="Swaminathan K."/>
            <person name="Moose S.P."/>
            <person name="Guerrero-Gonzalez M.L."/>
            <person name="Marino-Ramirez L."/>
            <person name="Landsman D."/>
            <person name="Rodriguez-Kessler M."/>
            <person name="Delgado-Sanchez P."/>
        </authorList>
    </citation>
    <scope>NUCLEOTIDE SEQUENCE</scope>
    <source>
        <tissue evidence="1">Cladode</tissue>
    </source>
</reference>
<name>A0A7C9CTX9_OPUST</name>
<dbReference type="AlphaFoldDB" id="A0A7C9CTX9"/>